<dbReference type="AlphaFoldDB" id="A0A0G0DJB3"/>
<gene>
    <name evidence="3" type="ORF">UR93_C0006G0034</name>
</gene>
<feature type="transmembrane region" description="Helical" evidence="2">
    <location>
        <begin position="374"/>
        <end position="397"/>
    </location>
</feature>
<keyword evidence="2" id="KW-0472">Membrane</keyword>
<reference evidence="3 4" key="1">
    <citation type="journal article" date="2015" name="Nature">
        <title>rRNA introns, odd ribosomes, and small enigmatic genomes across a large radiation of phyla.</title>
        <authorList>
            <person name="Brown C.T."/>
            <person name="Hug L.A."/>
            <person name="Thomas B.C."/>
            <person name="Sharon I."/>
            <person name="Castelle C.J."/>
            <person name="Singh A."/>
            <person name="Wilkins M.J."/>
            <person name="Williams K.H."/>
            <person name="Banfield J.F."/>
        </authorList>
    </citation>
    <scope>NUCLEOTIDE SEQUENCE [LARGE SCALE GENOMIC DNA]</scope>
</reference>
<keyword evidence="2" id="KW-1133">Transmembrane helix</keyword>
<keyword evidence="1" id="KW-0175">Coiled coil</keyword>
<feature type="transmembrane region" description="Helical" evidence="2">
    <location>
        <begin position="403"/>
        <end position="421"/>
    </location>
</feature>
<proteinExistence type="predicted"/>
<name>A0A0G0DJB3_9BACT</name>
<dbReference type="Proteomes" id="UP000034316">
    <property type="component" value="Unassembled WGS sequence"/>
</dbReference>
<keyword evidence="2" id="KW-0812">Transmembrane</keyword>
<dbReference type="InterPro" id="IPR011042">
    <property type="entry name" value="6-blade_b-propeller_TolB-like"/>
</dbReference>
<evidence type="ECO:0000256" key="1">
    <source>
        <dbReference type="SAM" id="Coils"/>
    </source>
</evidence>
<protein>
    <submittedName>
        <fullName evidence="3">Uncharacterized protein</fullName>
    </submittedName>
</protein>
<dbReference type="STRING" id="1618333.UR93_C0006G0034"/>
<dbReference type="SUPFAM" id="SSF101898">
    <property type="entry name" value="NHL repeat"/>
    <property type="match status" value="1"/>
</dbReference>
<evidence type="ECO:0000313" key="3">
    <source>
        <dbReference type="EMBL" id="KKP88901.1"/>
    </source>
</evidence>
<dbReference type="Gene3D" id="2.120.10.30">
    <property type="entry name" value="TolB, C-terminal domain"/>
    <property type="match status" value="1"/>
</dbReference>
<feature type="coiled-coil region" evidence="1">
    <location>
        <begin position="434"/>
        <end position="504"/>
    </location>
</feature>
<accession>A0A0G0DJB3</accession>
<dbReference type="EMBL" id="LBRB01000006">
    <property type="protein sequence ID" value="KKP88901.1"/>
    <property type="molecule type" value="Genomic_DNA"/>
</dbReference>
<organism evidence="3 4">
    <name type="scientific">Berkelbacteria bacterium GW2011_GWA2_35_9</name>
    <dbReference type="NCBI Taxonomy" id="1618333"/>
    <lineage>
        <taxon>Bacteria</taxon>
        <taxon>Candidatus Berkelbacteria</taxon>
    </lineage>
</organism>
<comment type="caution">
    <text evidence="3">The sequence shown here is derived from an EMBL/GenBank/DDBJ whole genome shotgun (WGS) entry which is preliminary data.</text>
</comment>
<evidence type="ECO:0000256" key="2">
    <source>
        <dbReference type="SAM" id="Phobius"/>
    </source>
</evidence>
<sequence length="761" mass="86760">MSLSLRYIRVTNSTKLKDEFLTAQVYKLDDKTPNHFLFNLVEIKRPWLRASQIGQVIINNFQRSYLKGKNNDQLSNFEDSLKETNLTLNKIYNSGETDWVGRLCASILLSVENNIHFTTSGETKIVLHRNNTISTINQEKTSANPQKTFGAITSGKIQKDDLIIIANKKLFDELTLSQISESIKGLNCLQATENIIRQIRKTNRKYINFIIIEVLDELSSASKEQLPQNHFYIDQDVEKVHKTVVKFLKKFGGIVGTKIYFFSKGLWHNSKVLAKEKIAPFYQSKIKKYFKTIRLTLVKGGSKTSNYLSKSGETISGKIDSHISYYKEKTPADSEKPKSSISFDKNLVGKNLFTVYDYQNKSVGKGVSKITKNIYLGFLMIIKYIILSIGYVFKFLFNPKNKKYLILLGIIFLIIILVFGVRMQRNSQKIKVSQTEQQEILNQAESKLEEAKTSLVFKKNDEAEKQLAEVVTLLAKIDSQSSLYPSAQQSLKSAQEEYDKLTNTIRNENQPVNNYSISKMTNIAGQIYFVTTDKKLFKYNQTLESDELTDLTESGNILAISSDEEKNIIYILSDTGAKQFPIETKIVAPITTSTDKAFSSGNSMQVYIGNIYILNNIDKQIYKYSNNEKRFSERQNYLKETSNLEKSIDFTIDGFVYILLSDGNIIRYSRGNEQSLSFKNIPAPDTAIVNPVSIFTTENSNAIYVLDKPNDYRVLSFTKNGDYQKQILIKNTGQQITDLLVDENNKKIHLGSDKGLYTINL</sequence>
<evidence type="ECO:0000313" key="4">
    <source>
        <dbReference type="Proteomes" id="UP000034316"/>
    </source>
</evidence>